<dbReference type="Pfam" id="PF13677">
    <property type="entry name" value="MotB_plug"/>
    <property type="match status" value="1"/>
</dbReference>
<evidence type="ECO:0000256" key="4">
    <source>
        <dbReference type="ARBA" id="ARBA00022692"/>
    </source>
</evidence>
<evidence type="ECO:0000256" key="2">
    <source>
        <dbReference type="ARBA" id="ARBA00008914"/>
    </source>
</evidence>
<dbReference type="PROSITE" id="PS51123">
    <property type="entry name" value="OMPA_2"/>
    <property type="match status" value="1"/>
</dbReference>
<gene>
    <name evidence="11" type="ORF">CXK94_02155</name>
</gene>
<feature type="domain" description="OmpA-like" evidence="10">
    <location>
        <begin position="155"/>
        <end position="274"/>
    </location>
</feature>
<comment type="similarity">
    <text evidence="2">Belongs to the MotB family.</text>
</comment>
<dbReference type="RefSeq" id="WP_037042972.1">
    <property type="nucleotide sequence ID" value="NZ_JAMOHU010000061.1"/>
</dbReference>
<evidence type="ECO:0000256" key="1">
    <source>
        <dbReference type="ARBA" id="ARBA00004162"/>
    </source>
</evidence>
<protein>
    <recommendedName>
        <fullName evidence="10">OmpA-like domain-containing protein</fullName>
    </recommendedName>
</protein>
<dbReference type="GO" id="GO:0005886">
    <property type="term" value="C:plasma membrane"/>
    <property type="evidence" value="ECO:0007669"/>
    <property type="project" value="UniProtKB-SubCell"/>
</dbReference>
<dbReference type="PANTHER" id="PTHR30329:SF21">
    <property type="entry name" value="LIPOPROTEIN YIAD-RELATED"/>
    <property type="match status" value="1"/>
</dbReference>
<feature type="transmembrane region" description="Helical" evidence="9">
    <location>
        <begin position="32"/>
        <end position="54"/>
    </location>
</feature>
<evidence type="ECO:0000256" key="9">
    <source>
        <dbReference type="SAM" id="Phobius"/>
    </source>
</evidence>
<feature type="compositionally biased region" description="Basic and acidic residues" evidence="8">
    <location>
        <begin position="104"/>
        <end position="118"/>
    </location>
</feature>
<keyword evidence="5 9" id="KW-1133">Transmembrane helix</keyword>
<dbReference type="Pfam" id="PF00691">
    <property type="entry name" value="OmpA"/>
    <property type="match status" value="1"/>
</dbReference>
<comment type="subcellular location">
    <subcellularLocation>
        <location evidence="1">Cell membrane</location>
        <topology evidence="1">Single-pass membrane protein</topology>
    </subcellularLocation>
</comment>
<feature type="compositionally biased region" description="Basic and acidic residues" evidence="8">
    <location>
        <begin position="8"/>
        <end position="17"/>
    </location>
</feature>
<dbReference type="CDD" id="cd07185">
    <property type="entry name" value="OmpA_C-like"/>
    <property type="match status" value="1"/>
</dbReference>
<evidence type="ECO:0000256" key="7">
    <source>
        <dbReference type="PROSITE-ProRule" id="PRU00473"/>
    </source>
</evidence>
<dbReference type="InterPro" id="IPR050330">
    <property type="entry name" value="Bact_OuterMem_StrucFunc"/>
</dbReference>
<keyword evidence="3" id="KW-1003">Cell membrane</keyword>
<sequence>MRSRGKGKGGEEHEIIVRRRSKKGHEDEHGGAWKVAFADFTLAMMALFMVLWIIQPQMNLTNPAFGEQESNPLVDGGAGIFDGTSTSPLELDGVPVRPPQADPQPRERADREPADGSRHYGSSAELQALAELMKEVASEVDALANVEVDVVPQGLRILIKDDQQRFMFQRGSAILNPHFERLLGVLAGVLSKVENKLIISGHTDATPYRLQAGYNNWNLSGDRALRARNVLVEAGLPARSVLQVTAQADVMPLRPDDPENGANRRVEILLLTDTAQQLYQELFGDSYGKVRFSESGAQYSEPGKAGI</sequence>
<dbReference type="InterPro" id="IPR036737">
    <property type="entry name" value="OmpA-like_sf"/>
</dbReference>
<dbReference type="AlphaFoldDB" id="A0A2N8T9L4"/>
<dbReference type="InterPro" id="IPR006665">
    <property type="entry name" value="OmpA-like"/>
</dbReference>
<dbReference type="SUPFAM" id="SSF103088">
    <property type="entry name" value="OmpA-like"/>
    <property type="match status" value="1"/>
</dbReference>
<evidence type="ECO:0000256" key="8">
    <source>
        <dbReference type="SAM" id="MobiDB-lite"/>
    </source>
</evidence>
<feature type="region of interest" description="Disordered" evidence="8">
    <location>
        <begin position="71"/>
        <end position="119"/>
    </location>
</feature>
<evidence type="ECO:0000256" key="3">
    <source>
        <dbReference type="ARBA" id="ARBA00022475"/>
    </source>
</evidence>
<proteinExistence type="inferred from homology"/>
<dbReference type="InterPro" id="IPR025713">
    <property type="entry name" value="MotB-like_N_dom"/>
</dbReference>
<accession>A0A2N8T9L4</accession>
<dbReference type="Proteomes" id="UP000236023">
    <property type="component" value="Unassembled WGS sequence"/>
</dbReference>
<keyword evidence="4 9" id="KW-0812">Transmembrane</keyword>
<evidence type="ECO:0000259" key="10">
    <source>
        <dbReference type="PROSITE" id="PS51123"/>
    </source>
</evidence>
<dbReference type="EMBL" id="POUT01000001">
    <property type="protein sequence ID" value="PNG11402.1"/>
    <property type="molecule type" value="Genomic_DNA"/>
</dbReference>
<evidence type="ECO:0000256" key="5">
    <source>
        <dbReference type="ARBA" id="ARBA00022989"/>
    </source>
</evidence>
<keyword evidence="6 7" id="KW-0472">Membrane</keyword>
<organism evidence="11 12">
    <name type="scientific">Stutzerimonas stutzeri</name>
    <name type="common">Pseudomonas stutzeri</name>
    <dbReference type="NCBI Taxonomy" id="316"/>
    <lineage>
        <taxon>Bacteria</taxon>
        <taxon>Pseudomonadati</taxon>
        <taxon>Pseudomonadota</taxon>
        <taxon>Gammaproteobacteria</taxon>
        <taxon>Pseudomonadales</taxon>
        <taxon>Pseudomonadaceae</taxon>
        <taxon>Stutzerimonas</taxon>
    </lineage>
</organism>
<reference evidence="11 12" key="1">
    <citation type="submission" date="2018-01" db="EMBL/GenBank/DDBJ databases">
        <title>Denitrification phenotypes of diverse strains of Pseudomonas stutzeri.</title>
        <authorList>
            <person name="Milligan D.A."/>
            <person name="Bergaust L."/>
            <person name="Bakken L.R."/>
            <person name="Frostegard A."/>
        </authorList>
    </citation>
    <scope>NUCLEOTIDE SEQUENCE [LARGE SCALE GENOMIC DNA]</scope>
    <source>
        <strain evidence="11 12">24a75</strain>
    </source>
</reference>
<evidence type="ECO:0000313" key="12">
    <source>
        <dbReference type="Proteomes" id="UP000236023"/>
    </source>
</evidence>
<evidence type="ECO:0000256" key="6">
    <source>
        <dbReference type="ARBA" id="ARBA00023136"/>
    </source>
</evidence>
<dbReference type="Gene3D" id="3.30.1330.60">
    <property type="entry name" value="OmpA-like domain"/>
    <property type="match status" value="1"/>
</dbReference>
<comment type="caution">
    <text evidence="11">The sequence shown here is derived from an EMBL/GenBank/DDBJ whole genome shotgun (WGS) entry which is preliminary data.</text>
</comment>
<feature type="region of interest" description="Disordered" evidence="8">
    <location>
        <begin position="1"/>
        <end position="29"/>
    </location>
</feature>
<evidence type="ECO:0000313" key="11">
    <source>
        <dbReference type="EMBL" id="PNG11402.1"/>
    </source>
</evidence>
<name>A0A2N8T9L4_STUST</name>
<dbReference type="PANTHER" id="PTHR30329">
    <property type="entry name" value="STATOR ELEMENT OF FLAGELLAR MOTOR COMPLEX"/>
    <property type="match status" value="1"/>
</dbReference>